<gene>
    <name evidence="1" type="ORF">ETAA8_51450</name>
</gene>
<reference evidence="1 2" key="1">
    <citation type="submission" date="2019-02" db="EMBL/GenBank/DDBJ databases">
        <title>Deep-cultivation of Planctomycetes and their phenomic and genomic characterization uncovers novel biology.</title>
        <authorList>
            <person name="Wiegand S."/>
            <person name="Jogler M."/>
            <person name="Boedeker C."/>
            <person name="Pinto D."/>
            <person name="Vollmers J."/>
            <person name="Rivas-Marin E."/>
            <person name="Kohn T."/>
            <person name="Peeters S.H."/>
            <person name="Heuer A."/>
            <person name="Rast P."/>
            <person name="Oberbeckmann S."/>
            <person name="Bunk B."/>
            <person name="Jeske O."/>
            <person name="Meyerdierks A."/>
            <person name="Storesund J.E."/>
            <person name="Kallscheuer N."/>
            <person name="Luecker S."/>
            <person name="Lage O.M."/>
            <person name="Pohl T."/>
            <person name="Merkel B.J."/>
            <person name="Hornburger P."/>
            <person name="Mueller R.-W."/>
            <person name="Bruemmer F."/>
            <person name="Labrenz M."/>
            <person name="Spormann A.M."/>
            <person name="Op den Camp H."/>
            <person name="Overmann J."/>
            <person name="Amann R."/>
            <person name="Jetten M.S.M."/>
            <person name="Mascher T."/>
            <person name="Medema M.H."/>
            <person name="Devos D.P."/>
            <person name="Kaster A.-K."/>
            <person name="Ovreas L."/>
            <person name="Rohde M."/>
            <person name="Galperin M.Y."/>
            <person name="Jogler C."/>
        </authorList>
    </citation>
    <scope>NUCLEOTIDE SEQUENCE [LARGE SCALE GENOMIC DNA]</scope>
    <source>
        <strain evidence="1 2">ETA_A8</strain>
    </source>
</reference>
<sequence length="102" mass="12105">MRHYSCDRCKRVLDPQEDLRYVVRLEVQAVMEPINDNELADDRDHLCEIEEILERSDDEMNEAIGNDVYQKKSFDLCCDCYRTYIQNPLGREPKVSLNFSQN</sequence>
<dbReference type="OrthoDB" id="285275at2"/>
<accession>A0A517YIH5</accession>
<proteinExistence type="predicted"/>
<name>A0A517YIH5_9BACT</name>
<evidence type="ECO:0000313" key="1">
    <source>
        <dbReference type="EMBL" id="QDU30027.1"/>
    </source>
</evidence>
<dbReference type="AlphaFoldDB" id="A0A517YIH5"/>
<keyword evidence="2" id="KW-1185">Reference proteome</keyword>
<dbReference type="KEGG" id="aagg:ETAA8_51450"/>
<dbReference type="Proteomes" id="UP000315017">
    <property type="component" value="Chromosome"/>
</dbReference>
<dbReference type="EMBL" id="CP036274">
    <property type="protein sequence ID" value="QDU30027.1"/>
    <property type="molecule type" value="Genomic_DNA"/>
</dbReference>
<evidence type="ECO:0000313" key="2">
    <source>
        <dbReference type="Proteomes" id="UP000315017"/>
    </source>
</evidence>
<protein>
    <submittedName>
        <fullName evidence="1">Uncharacterized protein</fullName>
    </submittedName>
</protein>
<dbReference type="RefSeq" id="WP_145094807.1">
    <property type="nucleotide sequence ID" value="NZ_CP036274.1"/>
</dbReference>
<organism evidence="1 2">
    <name type="scientific">Anatilimnocola aggregata</name>
    <dbReference type="NCBI Taxonomy" id="2528021"/>
    <lineage>
        <taxon>Bacteria</taxon>
        <taxon>Pseudomonadati</taxon>
        <taxon>Planctomycetota</taxon>
        <taxon>Planctomycetia</taxon>
        <taxon>Pirellulales</taxon>
        <taxon>Pirellulaceae</taxon>
        <taxon>Anatilimnocola</taxon>
    </lineage>
</organism>